<feature type="domain" description="PI31 proteasome regulator C-terminal" evidence="13">
    <location>
        <begin position="196"/>
        <end position="255"/>
    </location>
</feature>
<sequence>MTPADFGLESLYRLQPITTKEDALIILVHFVLSKNGWQYVGRGNNWSTDETPSESLPQGWNSTGDPFRYVSRSDPPKKFTIKFVVHDKFLLVNMVSLNEETTVSMNINMSSEVEGNELASNVPKKVYPNLLTLINNIYDQLIRPCEVSSRSVGTSTKESGGEDPARREPREPGYYVPEPRYGLPGGIPHAPEPGIHPLGRRDLDPFAGHGQGGGMIVDPLRIDRSRQPLGPLGPDGVPLPRGAVPPGARFDPFGPGGAGPDPDHLPRAFDRGGRGGGNFGGFGGGAFGPFL</sequence>
<dbReference type="KEGG" id="goe:100897355"/>
<dbReference type="InterPro" id="IPR045128">
    <property type="entry name" value="PI31-like"/>
</dbReference>
<dbReference type="GO" id="GO:0043161">
    <property type="term" value="P:proteasome-mediated ubiquitin-dependent protein catabolic process"/>
    <property type="evidence" value="ECO:0007669"/>
    <property type="project" value="InterPro"/>
</dbReference>
<evidence type="ECO:0000259" key="13">
    <source>
        <dbReference type="Pfam" id="PF08577"/>
    </source>
</evidence>
<evidence type="ECO:0000256" key="7">
    <source>
        <dbReference type="ARBA" id="ARBA00022553"/>
    </source>
</evidence>
<dbReference type="Pfam" id="PF11566">
    <property type="entry name" value="PI31_Prot_N"/>
    <property type="match status" value="1"/>
</dbReference>
<evidence type="ECO:0000256" key="4">
    <source>
        <dbReference type="ARBA" id="ARBA00015575"/>
    </source>
</evidence>
<evidence type="ECO:0000259" key="14">
    <source>
        <dbReference type="Pfam" id="PF11566"/>
    </source>
</evidence>
<dbReference type="PANTHER" id="PTHR13266:SF1">
    <property type="entry name" value="PROTEASOME INHIBITOR PI31 SUBUNIT"/>
    <property type="match status" value="1"/>
</dbReference>
<dbReference type="GO" id="GO:0005783">
    <property type="term" value="C:endoplasmic reticulum"/>
    <property type="evidence" value="ECO:0007669"/>
    <property type="project" value="UniProtKB-SubCell"/>
</dbReference>
<dbReference type="Proteomes" id="UP000694867">
    <property type="component" value="Unplaced"/>
</dbReference>
<evidence type="ECO:0000256" key="9">
    <source>
        <dbReference type="ARBA" id="ARBA00022942"/>
    </source>
</evidence>
<dbReference type="PANTHER" id="PTHR13266">
    <property type="entry name" value="PROTEASOME INHIBITOR"/>
    <property type="match status" value="1"/>
</dbReference>
<feature type="region of interest" description="Disordered" evidence="12">
    <location>
        <begin position="237"/>
        <end position="291"/>
    </location>
</feature>
<keyword evidence="9" id="KW-0647">Proteasome</keyword>
<evidence type="ECO:0000256" key="12">
    <source>
        <dbReference type="SAM" id="MobiDB-lite"/>
    </source>
</evidence>
<evidence type="ECO:0000256" key="1">
    <source>
        <dbReference type="ARBA" id="ARBA00004240"/>
    </source>
</evidence>
<accession>A0AAJ6VZV3</accession>
<evidence type="ECO:0000256" key="2">
    <source>
        <dbReference type="ARBA" id="ARBA00004496"/>
    </source>
</evidence>
<keyword evidence="15" id="KW-1185">Reference proteome</keyword>
<keyword evidence="7" id="KW-0597">Phosphoprotein</keyword>
<feature type="compositionally biased region" description="Basic and acidic residues" evidence="12">
    <location>
        <begin position="159"/>
        <end position="171"/>
    </location>
</feature>
<comment type="similarity">
    <text evidence="3">Belongs to the proteasome inhibitor PI31 family.</text>
</comment>
<dbReference type="Gene3D" id="3.40.1000.30">
    <property type="match status" value="1"/>
</dbReference>
<keyword evidence="8" id="KW-0256">Endoplasmic reticulum</keyword>
<dbReference type="GO" id="GO:0004866">
    <property type="term" value="F:endopeptidase inhibitor activity"/>
    <property type="evidence" value="ECO:0007669"/>
    <property type="project" value="InterPro"/>
</dbReference>
<evidence type="ECO:0000256" key="6">
    <source>
        <dbReference type="ARBA" id="ARBA00022490"/>
    </source>
</evidence>
<feature type="region of interest" description="Disordered" evidence="12">
    <location>
        <begin position="148"/>
        <end position="178"/>
    </location>
</feature>
<dbReference type="AlphaFoldDB" id="A0AAJ6VZV3"/>
<evidence type="ECO:0000256" key="3">
    <source>
        <dbReference type="ARBA" id="ARBA00006405"/>
    </source>
</evidence>
<reference evidence="16" key="1">
    <citation type="submission" date="2025-08" db="UniProtKB">
        <authorList>
            <consortium name="RefSeq"/>
        </authorList>
    </citation>
    <scope>IDENTIFICATION</scope>
</reference>
<evidence type="ECO:0000256" key="5">
    <source>
        <dbReference type="ARBA" id="ARBA00022481"/>
    </source>
</evidence>
<evidence type="ECO:0000256" key="8">
    <source>
        <dbReference type="ARBA" id="ARBA00022824"/>
    </source>
</evidence>
<comment type="function">
    <text evidence="11">Plays an important role in control of proteasome function. Inhibits the hydrolysis of protein and peptide substrates by the 20S proteasome. Also inhibits the activation of the proteasome by the proteasome regulatory proteins PA700 and PA28.</text>
</comment>
<evidence type="ECO:0000256" key="10">
    <source>
        <dbReference type="ARBA" id="ARBA00022990"/>
    </source>
</evidence>
<dbReference type="GeneID" id="100897355"/>
<feature type="domain" description="PI31 proteasome regulator N-terminal" evidence="14">
    <location>
        <begin position="16"/>
        <end position="144"/>
    </location>
</feature>
<feature type="compositionally biased region" description="Polar residues" evidence="12">
    <location>
        <begin position="148"/>
        <end position="158"/>
    </location>
</feature>
<keyword evidence="6" id="KW-0963">Cytoplasm</keyword>
<evidence type="ECO:0000313" key="16">
    <source>
        <dbReference type="RefSeq" id="XP_003747136.1"/>
    </source>
</evidence>
<gene>
    <name evidence="16" type="primary">LOC100897355</name>
</gene>
<feature type="compositionally biased region" description="Low complexity" evidence="12">
    <location>
        <begin position="237"/>
        <end position="253"/>
    </location>
</feature>
<dbReference type="GO" id="GO:0070628">
    <property type="term" value="F:proteasome binding"/>
    <property type="evidence" value="ECO:0007669"/>
    <property type="project" value="InterPro"/>
</dbReference>
<keyword evidence="5" id="KW-0488">Methylation</keyword>
<name>A0AAJ6VZV3_9ACAR</name>
<feature type="compositionally biased region" description="Basic and acidic residues" evidence="12">
    <location>
        <begin position="261"/>
        <end position="273"/>
    </location>
</feature>
<protein>
    <recommendedName>
        <fullName evidence="4">Proteasome inhibitor PI31 subunit</fullName>
    </recommendedName>
</protein>
<keyword evidence="10" id="KW-0007">Acetylation</keyword>
<evidence type="ECO:0000313" key="15">
    <source>
        <dbReference type="Proteomes" id="UP000694867"/>
    </source>
</evidence>
<dbReference type="InterPro" id="IPR021625">
    <property type="entry name" value="PI31_Prot_N"/>
</dbReference>
<dbReference type="InterPro" id="IPR013886">
    <property type="entry name" value="PI31_Prot_C"/>
</dbReference>
<organism evidence="15 16">
    <name type="scientific">Galendromus occidentalis</name>
    <name type="common">western predatory mite</name>
    <dbReference type="NCBI Taxonomy" id="34638"/>
    <lineage>
        <taxon>Eukaryota</taxon>
        <taxon>Metazoa</taxon>
        <taxon>Ecdysozoa</taxon>
        <taxon>Arthropoda</taxon>
        <taxon>Chelicerata</taxon>
        <taxon>Arachnida</taxon>
        <taxon>Acari</taxon>
        <taxon>Parasitiformes</taxon>
        <taxon>Mesostigmata</taxon>
        <taxon>Gamasina</taxon>
        <taxon>Phytoseioidea</taxon>
        <taxon>Phytoseiidae</taxon>
        <taxon>Typhlodrominae</taxon>
        <taxon>Galendromus</taxon>
    </lineage>
</organism>
<proteinExistence type="inferred from homology"/>
<dbReference type="RefSeq" id="XP_003747136.1">
    <property type="nucleotide sequence ID" value="XM_003747088.2"/>
</dbReference>
<dbReference type="Pfam" id="PF08577">
    <property type="entry name" value="PI31_Prot_C"/>
    <property type="match status" value="1"/>
</dbReference>
<feature type="compositionally biased region" description="Gly residues" evidence="12">
    <location>
        <begin position="274"/>
        <end position="291"/>
    </location>
</feature>
<dbReference type="GO" id="GO:0000502">
    <property type="term" value="C:proteasome complex"/>
    <property type="evidence" value="ECO:0007669"/>
    <property type="project" value="UniProtKB-KW"/>
</dbReference>
<comment type="subcellular location">
    <subcellularLocation>
        <location evidence="2">Cytoplasm</location>
    </subcellularLocation>
    <subcellularLocation>
        <location evidence="1">Endoplasmic reticulum</location>
    </subcellularLocation>
</comment>
<evidence type="ECO:0000256" key="11">
    <source>
        <dbReference type="ARBA" id="ARBA00024805"/>
    </source>
</evidence>